<keyword evidence="4" id="KW-1185">Reference proteome</keyword>
<accession>A0ABV4CFJ8</accession>
<protein>
    <recommendedName>
        <fullName evidence="5">YGGT family protein</fullName>
    </recommendedName>
</protein>
<gene>
    <name evidence="3" type="ORF">AB8O55_09030</name>
</gene>
<evidence type="ECO:0008006" key="5">
    <source>
        <dbReference type="Google" id="ProtNLM"/>
    </source>
</evidence>
<comment type="caution">
    <text evidence="3">The sequence shown here is derived from an EMBL/GenBank/DDBJ whole genome shotgun (WGS) entry which is preliminary data.</text>
</comment>
<dbReference type="EMBL" id="JBGEHV010000012">
    <property type="protein sequence ID" value="MEY8039539.1"/>
    <property type="molecule type" value="Genomic_DNA"/>
</dbReference>
<dbReference type="RefSeq" id="WP_345359614.1">
    <property type="nucleotide sequence ID" value="NZ_BAABII010000004.1"/>
</dbReference>
<feature type="region of interest" description="Disordered" evidence="1">
    <location>
        <begin position="1"/>
        <end position="39"/>
    </location>
</feature>
<keyword evidence="2" id="KW-1133">Transmembrane helix</keyword>
<reference evidence="3 4" key="1">
    <citation type="submission" date="2024-08" db="EMBL/GenBank/DDBJ databases">
        <title>Genome mining of Saccharopolyspora cebuensis PGLac3 from Nigerian medicinal plant.</title>
        <authorList>
            <person name="Ezeobiora C.E."/>
            <person name="Igbokwe N.H."/>
            <person name="Amin D.H."/>
            <person name="Mendie U.E."/>
        </authorList>
    </citation>
    <scope>NUCLEOTIDE SEQUENCE [LARGE SCALE GENOMIC DNA]</scope>
    <source>
        <strain evidence="3 4">PGLac3</strain>
    </source>
</reference>
<proteinExistence type="predicted"/>
<evidence type="ECO:0000256" key="2">
    <source>
        <dbReference type="SAM" id="Phobius"/>
    </source>
</evidence>
<organism evidence="3 4">
    <name type="scientific">Saccharopolyspora cebuensis</name>
    <dbReference type="NCBI Taxonomy" id="418759"/>
    <lineage>
        <taxon>Bacteria</taxon>
        <taxon>Bacillati</taxon>
        <taxon>Actinomycetota</taxon>
        <taxon>Actinomycetes</taxon>
        <taxon>Pseudonocardiales</taxon>
        <taxon>Pseudonocardiaceae</taxon>
        <taxon>Saccharopolyspora</taxon>
    </lineage>
</organism>
<evidence type="ECO:0000313" key="4">
    <source>
        <dbReference type="Proteomes" id="UP001564626"/>
    </source>
</evidence>
<evidence type="ECO:0000313" key="3">
    <source>
        <dbReference type="EMBL" id="MEY8039539.1"/>
    </source>
</evidence>
<feature type="transmembrane region" description="Helical" evidence="2">
    <location>
        <begin position="72"/>
        <end position="92"/>
    </location>
</feature>
<name>A0ABV4CFJ8_9PSEU</name>
<feature type="compositionally biased region" description="Basic and acidic residues" evidence="1">
    <location>
        <begin position="9"/>
        <end position="38"/>
    </location>
</feature>
<sequence>MSYHPQGRAPRDQPHYPRQEQPPHRDHDGERHRERADSESVAGVVRVVIGAIVAIFVLHVLFVVFDANQGNGFVTFVYGAAKVFVLGLGDVFTPDDALLGLVLNYGLAALVYLVIGQLVIKALRR</sequence>
<evidence type="ECO:0000256" key="1">
    <source>
        <dbReference type="SAM" id="MobiDB-lite"/>
    </source>
</evidence>
<feature type="transmembrane region" description="Helical" evidence="2">
    <location>
        <begin position="43"/>
        <end position="65"/>
    </location>
</feature>
<keyword evidence="2" id="KW-0472">Membrane</keyword>
<dbReference type="Proteomes" id="UP001564626">
    <property type="component" value="Unassembled WGS sequence"/>
</dbReference>
<keyword evidence="2" id="KW-0812">Transmembrane</keyword>
<feature type="transmembrane region" description="Helical" evidence="2">
    <location>
        <begin position="98"/>
        <end position="120"/>
    </location>
</feature>